<dbReference type="EMBL" id="JH719421">
    <property type="protein sequence ID" value="EJF59730.1"/>
    <property type="molecule type" value="Genomic_DNA"/>
</dbReference>
<sequence>TARRPVDPSFADEMPQAPVRPFMAISRHELAEAVASTSSRSAPGPDHMRWPW</sequence>
<dbReference type="KEGG" id="dsq:DICSQDRAFT_11701"/>
<dbReference type="HOGENOM" id="CLU_3092911_0_0_1"/>
<reference evidence="1 2" key="1">
    <citation type="journal article" date="2012" name="Science">
        <title>The Paleozoic origin of enzymatic lignin decomposition reconstructed from 31 fungal genomes.</title>
        <authorList>
            <person name="Floudas D."/>
            <person name="Binder M."/>
            <person name="Riley R."/>
            <person name="Barry K."/>
            <person name="Blanchette R.A."/>
            <person name="Henrissat B."/>
            <person name="Martinez A.T."/>
            <person name="Otillar R."/>
            <person name="Spatafora J.W."/>
            <person name="Yadav J.S."/>
            <person name="Aerts A."/>
            <person name="Benoit I."/>
            <person name="Boyd A."/>
            <person name="Carlson A."/>
            <person name="Copeland A."/>
            <person name="Coutinho P.M."/>
            <person name="de Vries R.P."/>
            <person name="Ferreira P."/>
            <person name="Findley K."/>
            <person name="Foster B."/>
            <person name="Gaskell J."/>
            <person name="Glotzer D."/>
            <person name="Gorecki P."/>
            <person name="Heitman J."/>
            <person name="Hesse C."/>
            <person name="Hori C."/>
            <person name="Igarashi K."/>
            <person name="Jurgens J.A."/>
            <person name="Kallen N."/>
            <person name="Kersten P."/>
            <person name="Kohler A."/>
            <person name="Kuees U."/>
            <person name="Kumar T.K.A."/>
            <person name="Kuo A."/>
            <person name="LaButti K."/>
            <person name="Larrondo L.F."/>
            <person name="Lindquist E."/>
            <person name="Ling A."/>
            <person name="Lombard V."/>
            <person name="Lucas S."/>
            <person name="Lundell T."/>
            <person name="Martin R."/>
            <person name="McLaughlin D.J."/>
            <person name="Morgenstern I."/>
            <person name="Morin E."/>
            <person name="Murat C."/>
            <person name="Nagy L.G."/>
            <person name="Nolan M."/>
            <person name="Ohm R.A."/>
            <person name="Patyshakuliyeva A."/>
            <person name="Rokas A."/>
            <person name="Ruiz-Duenas F.J."/>
            <person name="Sabat G."/>
            <person name="Salamov A."/>
            <person name="Samejima M."/>
            <person name="Schmutz J."/>
            <person name="Slot J.C."/>
            <person name="St John F."/>
            <person name="Stenlid J."/>
            <person name="Sun H."/>
            <person name="Sun S."/>
            <person name="Syed K."/>
            <person name="Tsang A."/>
            <person name="Wiebenga A."/>
            <person name="Young D."/>
            <person name="Pisabarro A."/>
            <person name="Eastwood D.C."/>
            <person name="Martin F."/>
            <person name="Cullen D."/>
            <person name="Grigoriev I.V."/>
            <person name="Hibbett D.S."/>
        </authorList>
    </citation>
    <scope>NUCLEOTIDE SEQUENCE [LARGE SCALE GENOMIC DNA]</scope>
    <source>
        <strain evidence="1 2">LYAD-421 SS1</strain>
    </source>
</reference>
<evidence type="ECO:0000313" key="1">
    <source>
        <dbReference type="EMBL" id="EJF59730.1"/>
    </source>
</evidence>
<feature type="non-terminal residue" evidence="1">
    <location>
        <position position="1"/>
    </location>
</feature>
<dbReference type="OrthoDB" id="2788847at2759"/>
<organism evidence="1 2">
    <name type="scientific">Dichomitus squalens (strain LYAD-421)</name>
    <name type="common">Western red white-rot fungus</name>
    <dbReference type="NCBI Taxonomy" id="732165"/>
    <lineage>
        <taxon>Eukaryota</taxon>
        <taxon>Fungi</taxon>
        <taxon>Dikarya</taxon>
        <taxon>Basidiomycota</taxon>
        <taxon>Agaricomycotina</taxon>
        <taxon>Agaricomycetes</taxon>
        <taxon>Polyporales</taxon>
        <taxon>Polyporaceae</taxon>
        <taxon>Dichomitus</taxon>
    </lineage>
</organism>
<accession>R7SVF2</accession>
<evidence type="ECO:0000313" key="2">
    <source>
        <dbReference type="Proteomes" id="UP000053319"/>
    </source>
</evidence>
<feature type="non-terminal residue" evidence="1">
    <location>
        <position position="52"/>
    </location>
</feature>
<gene>
    <name evidence="1" type="ORF">DICSQDRAFT_11701</name>
</gene>
<dbReference type="GeneID" id="18834145"/>
<dbReference type="AlphaFoldDB" id="R7SVF2"/>
<dbReference type="RefSeq" id="XP_007367442.1">
    <property type="nucleotide sequence ID" value="XM_007367380.1"/>
</dbReference>
<dbReference type="Proteomes" id="UP000053319">
    <property type="component" value="Unassembled WGS sequence"/>
</dbReference>
<name>R7SVF2_DICSQ</name>
<proteinExistence type="predicted"/>
<protein>
    <submittedName>
        <fullName evidence="1">Uncharacterized protein</fullName>
    </submittedName>
</protein>